<reference evidence="1 2" key="1">
    <citation type="journal article" date="2019" name="Commun. Biol.">
        <title>The bagworm genome reveals a unique fibroin gene that provides high tensile strength.</title>
        <authorList>
            <person name="Kono N."/>
            <person name="Nakamura H."/>
            <person name="Ohtoshi R."/>
            <person name="Tomita M."/>
            <person name="Numata K."/>
            <person name="Arakawa K."/>
        </authorList>
    </citation>
    <scope>NUCLEOTIDE SEQUENCE [LARGE SCALE GENOMIC DNA]</scope>
</reference>
<proteinExistence type="predicted"/>
<dbReference type="Proteomes" id="UP000299102">
    <property type="component" value="Unassembled WGS sequence"/>
</dbReference>
<protein>
    <submittedName>
        <fullName evidence="1">Uncharacterized protein</fullName>
    </submittedName>
</protein>
<name>A0A4C1Y8I6_EUMVA</name>
<dbReference type="OrthoDB" id="205099at2759"/>
<keyword evidence="2" id="KW-1185">Reference proteome</keyword>
<evidence type="ECO:0000313" key="1">
    <source>
        <dbReference type="EMBL" id="GBP70715.1"/>
    </source>
</evidence>
<dbReference type="EMBL" id="BGZK01001084">
    <property type="protein sequence ID" value="GBP70715.1"/>
    <property type="molecule type" value="Genomic_DNA"/>
</dbReference>
<evidence type="ECO:0000313" key="2">
    <source>
        <dbReference type="Proteomes" id="UP000299102"/>
    </source>
</evidence>
<gene>
    <name evidence="1" type="ORF">EVAR_51014_1</name>
</gene>
<accession>A0A4C1Y8I6</accession>
<comment type="caution">
    <text evidence="1">The sequence shown here is derived from an EMBL/GenBank/DDBJ whole genome shotgun (WGS) entry which is preliminary data.</text>
</comment>
<dbReference type="AlphaFoldDB" id="A0A4C1Y8I6"/>
<organism evidence="1 2">
    <name type="scientific">Eumeta variegata</name>
    <name type="common">Bagworm moth</name>
    <name type="synonym">Eumeta japonica</name>
    <dbReference type="NCBI Taxonomy" id="151549"/>
    <lineage>
        <taxon>Eukaryota</taxon>
        <taxon>Metazoa</taxon>
        <taxon>Ecdysozoa</taxon>
        <taxon>Arthropoda</taxon>
        <taxon>Hexapoda</taxon>
        <taxon>Insecta</taxon>
        <taxon>Pterygota</taxon>
        <taxon>Neoptera</taxon>
        <taxon>Endopterygota</taxon>
        <taxon>Lepidoptera</taxon>
        <taxon>Glossata</taxon>
        <taxon>Ditrysia</taxon>
        <taxon>Tineoidea</taxon>
        <taxon>Psychidae</taxon>
        <taxon>Oiketicinae</taxon>
        <taxon>Eumeta</taxon>
    </lineage>
</organism>
<sequence length="221" mass="24956">MDELSVTCLLCADDQVILAPSACGLQEMVNKMNNSVKRRGMSKTGQISTSKAIPQQFSIKVAGNKVAERKIQYYRPTREHDAESQRRPTSERAYVTLLQRNAYLLGKRFEERKFCYIVKMDGSTCVGYNTSDTLVNVSVRMFLKMCLVGMKHDNSLLLKVKIQQPAYDDANNAIFKHAVSSKPMSQVRFSPSRTCGGQDTVLSSTLSFWEDELFETQQQVS</sequence>